<name>S7RTW3_GLOTA</name>
<dbReference type="eggNOG" id="KOG1315">
    <property type="taxonomic scope" value="Eukaryota"/>
</dbReference>
<dbReference type="OrthoDB" id="302728at2759"/>
<organism evidence="12 13">
    <name type="scientific">Gloeophyllum trabeum (strain ATCC 11539 / FP-39264 / Madison 617)</name>
    <name type="common">Brown rot fungus</name>
    <dbReference type="NCBI Taxonomy" id="670483"/>
    <lineage>
        <taxon>Eukaryota</taxon>
        <taxon>Fungi</taxon>
        <taxon>Dikarya</taxon>
        <taxon>Basidiomycota</taxon>
        <taxon>Agaricomycotina</taxon>
        <taxon>Agaricomycetes</taxon>
        <taxon>Gloeophyllales</taxon>
        <taxon>Gloeophyllaceae</taxon>
        <taxon>Gloeophyllum</taxon>
    </lineage>
</organism>
<feature type="non-terminal residue" evidence="12">
    <location>
        <position position="1"/>
    </location>
</feature>
<gene>
    <name evidence="12" type="ORF">GLOTRDRAFT_40670</name>
</gene>
<evidence type="ECO:0000256" key="6">
    <source>
        <dbReference type="ARBA" id="ARBA00023139"/>
    </source>
</evidence>
<accession>S7RTW3</accession>
<dbReference type="AlphaFoldDB" id="S7RTW3"/>
<evidence type="ECO:0000256" key="9">
    <source>
        <dbReference type="ARBA" id="ARBA00048048"/>
    </source>
</evidence>
<dbReference type="InterPro" id="IPR039859">
    <property type="entry name" value="PFA4/ZDH16/20/ERF2-like"/>
</dbReference>
<evidence type="ECO:0000256" key="10">
    <source>
        <dbReference type="RuleBase" id="RU079119"/>
    </source>
</evidence>
<evidence type="ECO:0000256" key="2">
    <source>
        <dbReference type="ARBA" id="ARBA00022679"/>
    </source>
</evidence>
<evidence type="ECO:0000256" key="1">
    <source>
        <dbReference type="ARBA" id="ARBA00004141"/>
    </source>
</evidence>
<dbReference type="GO" id="GO:0016020">
    <property type="term" value="C:membrane"/>
    <property type="evidence" value="ECO:0007669"/>
    <property type="project" value="UniProtKB-SubCell"/>
</dbReference>
<dbReference type="RefSeq" id="XP_007864856.1">
    <property type="nucleotide sequence ID" value="XM_007866665.1"/>
</dbReference>
<dbReference type="GO" id="GO:0019706">
    <property type="term" value="F:protein-cysteine S-palmitoyltransferase activity"/>
    <property type="evidence" value="ECO:0007669"/>
    <property type="project" value="UniProtKB-EC"/>
</dbReference>
<evidence type="ECO:0000256" key="8">
    <source>
        <dbReference type="ARBA" id="ARBA00023315"/>
    </source>
</evidence>
<keyword evidence="2 10" id="KW-0808">Transferase</keyword>
<feature type="transmembrane region" description="Helical" evidence="10">
    <location>
        <begin position="6"/>
        <end position="28"/>
    </location>
</feature>
<dbReference type="STRING" id="670483.S7RTW3"/>
<dbReference type="GeneID" id="19305996"/>
<evidence type="ECO:0000256" key="4">
    <source>
        <dbReference type="ARBA" id="ARBA00022989"/>
    </source>
</evidence>
<comment type="domain">
    <text evidence="10">The DHHC domain is required for palmitoyltransferase activity.</text>
</comment>
<evidence type="ECO:0000256" key="7">
    <source>
        <dbReference type="ARBA" id="ARBA00023288"/>
    </source>
</evidence>
<feature type="transmembrane region" description="Helical" evidence="10">
    <location>
        <begin position="196"/>
        <end position="222"/>
    </location>
</feature>
<comment type="catalytic activity">
    <reaction evidence="9 10">
        <text>L-cysteinyl-[protein] + hexadecanoyl-CoA = S-hexadecanoyl-L-cysteinyl-[protein] + CoA</text>
        <dbReference type="Rhea" id="RHEA:36683"/>
        <dbReference type="Rhea" id="RHEA-COMP:10131"/>
        <dbReference type="Rhea" id="RHEA-COMP:11032"/>
        <dbReference type="ChEBI" id="CHEBI:29950"/>
        <dbReference type="ChEBI" id="CHEBI:57287"/>
        <dbReference type="ChEBI" id="CHEBI:57379"/>
        <dbReference type="ChEBI" id="CHEBI:74151"/>
        <dbReference type="EC" id="2.3.1.225"/>
    </reaction>
</comment>
<dbReference type="PROSITE" id="PS50216">
    <property type="entry name" value="DHHC"/>
    <property type="match status" value="1"/>
</dbReference>
<evidence type="ECO:0000256" key="5">
    <source>
        <dbReference type="ARBA" id="ARBA00023136"/>
    </source>
</evidence>
<dbReference type="OMA" id="WKPPRTH"/>
<dbReference type="EC" id="2.3.1.225" evidence="10"/>
<evidence type="ECO:0000313" key="12">
    <source>
        <dbReference type="EMBL" id="EPQ56594.1"/>
    </source>
</evidence>
<evidence type="ECO:0000259" key="11">
    <source>
        <dbReference type="Pfam" id="PF01529"/>
    </source>
</evidence>
<keyword evidence="5 10" id="KW-0472">Membrane</keyword>
<dbReference type="KEGG" id="gtr:GLOTRDRAFT_40670"/>
<keyword evidence="7" id="KW-0449">Lipoprotein</keyword>
<dbReference type="Pfam" id="PF01529">
    <property type="entry name" value="DHHC"/>
    <property type="match status" value="1"/>
</dbReference>
<evidence type="ECO:0000256" key="3">
    <source>
        <dbReference type="ARBA" id="ARBA00022692"/>
    </source>
</evidence>
<keyword evidence="4 10" id="KW-1133">Transmembrane helix</keyword>
<comment type="similarity">
    <text evidence="10">Belongs to the DHHC palmitoyltransferase family.</text>
</comment>
<keyword evidence="3 10" id="KW-0812">Transmembrane</keyword>
<proteinExistence type="inferred from homology"/>
<dbReference type="HOGENOM" id="CLU_051554_0_0_1"/>
<reference evidence="12 13" key="1">
    <citation type="journal article" date="2012" name="Science">
        <title>The Paleozoic origin of enzymatic lignin decomposition reconstructed from 31 fungal genomes.</title>
        <authorList>
            <person name="Floudas D."/>
            <person name="Binder M."/>
            <person name="Riley R."/>
            <person name="Barry K."/>
            <person name="Blanchette R.A."/>
            <person name="Henrissat B."/>
            <person name="Martinez A.T."/>
            <person name="Otillar R."/>
            <person name="Spatafora J.W."/>
            <person name="Yadav J.S."/>
            <person name="Aerts A."/>
            <person name="Benoit I."/>
            <person name="Boyd A."/>
            <person name="Carlson A."/>
            <person name="Copeland A."/>
            <person name="Coutinho P.M."/>
            <person name="de Vries R.P."/>
            <person name="Ferreira P."/>
            <person name="Findley K."/>
            <person name="Foster B."/>
            <person name="Gaskell J."/>
            <person name="Glotzer D."/>
            <person name="Gorecki P."/>
            <person name="Heitman J."/>
            <person name="Hesse C."/>
            <person name="Hori C."/>
            <person name="Igarashi K."/>
            <person name="Jurgens J.A."/>
            <person name="Kallen N."/>
            <person name="Kersten P."/>
            <person name="Kohler A."/>
            <person name="Kuees U."/>
            <person name="Kumar T.K.A."/>
            <person name="Kuo A."/>
            <person name="LaButti K."/>
            <person name="Larrondo L.F."/>
            <person name="Lindquist E."/>
            <person name="Ling A."/>
            <person name="Lombard V."/>
            <person name="Lucas S."/>
            <person name="Lundell T."/>
            <person name="Martin R."/>
            <person name="McLaughlin D.J."/>
            <person name="Morgenstern I."/>
            <person name="Morin E."/>
            <person name="Murat C."/>
            <person name="Nagy L.G."/>
            <person name="Nolan M."/>
            <person name="Ohm R.A."/>
            <person name="Patyshakuliyeva A."/>
            <person name="Rokas A."/>
            <person name="Ruiz-Duenas F.J."/>
            <person name="Sabat G."/>
            <person name="Salamov A."/>
            <person name="Samejima M."/>
            <person name="Schmutz J."/>
            <person name="Slot J.C."/>
            <person name="St John F."/>
            <person name="Stenlid J."/>
            <person name="Sun H."/>
            <person name="Sun S."/>
            <person name="Syed K."/>
            <person name="Tsang A."/>
            <person name="Wiebenga A."/>
            <person name="Young D."/>
            <person name="Pisabarro A."/>
            <person name="Eastwood D.C."/>
            <person name="Martin F."/>
            <person name="Cullen D."/>
            <person name="Grigoriev I.V."/>
            <person name="Hibbett D.S."/>
        </authorList>
    </citation>
    <scope>NUCLEOTIDE SEQUENCE [LARGE SCALE GENOMIC DNA]</scope>
    <source>
        <strain evidence="12 13">ATCC 11539</strain>
    </source>
</reference>
<feature type="transmembrane region" description="Helical" evidence="10">
    <location>
        <begin position="111"/>
        <end position="134"/>
    </location>
</feature>
<dbReference type="InterPro" id="IPR001594">
    <property type="entry name" value="Palmitoyltrfase_DHHC"/>
</dbReference>
<dbReference type="PANTHER" id="PTHR12246">
    <property type="entry name" value="PALMITOYLTRANSFERASE ZDHHC16"/>
    <property type="match status" value="1"/>
</dbReference>
<evidence type="ECO:0000313" key="13">
    <source>
        <dbReference type="Proteomes" id="UP000030669"/>
    </source>
</evidence>
<feature type="domain" description="Palmitoyltransferase DHHC" evidence="11">
    <location>
        <begin position="66"/>
        <end position="231"/>
    </location>
</feature>
<keyword evidence="8 10" id="KW-0012">Acyltransferase</keyword>
<dbReference type="EMBL" id="KB469300">
    <property type="protein sequence ID" value="EPQ56594.1"/>
    <property type="molecule type" value="Genomic_DNA"/>
</dbReference>
<dbReference type="Proteomes" id="UP000030669">
    <property type="component" value="Unassembled WGS sequence"/>
</dbReference>
<keyword evidence="13" id="KW-1185">Reference proteome</keyword>
<sequence>TIKLSGIYVAAQGSLTALLLSLHISLCLNRADHSRPHYPLPNKFTINLPYECINEAGDLALCFKGKCNGSWNPPRAHHCSACGVCRLDFDHHCPWLGNCVTLFRIKAFLSLLYLTPITTFLGLYPILPLLRQHILLALSVSQEDPWARQAWWDWWGSWILVCGPLGKVPVGIVLGFRVLQTHRLPGGIVEQPHLRLVLVAFGGVLLSVFTLGLAISTTWNVLRGLTTLESLFAKSTRKVFICDPLRNDSPAERIYDLGWRENVRRLMPYPLFPAFRNSRHAVHTR</sequence>
<comment type="subcellular location">
    <subcellularLocation>
        <location evidence="1">Membrane</location>
        <topology evidence="1">Multi-pass membrane protein</topology>
    </subcellularLocation>
</comment>
<keyword evidence="6" id="KW-0564">Palmitate</keyword>
<feature type="transmembrane region" description="Helical" evidence="10">
    <location>
        <begin position="154"/>
        <end position="176"/>
    </location>
</feature>
<protein>
    <recommendedName>
        <fullName evidence="10">Palmitoyltransferase</fullName>
        <ecNumber evidence="10">2.3.1.225</ecNumber>
    </recommendedName>
</protein>